<feature type="region of interest" description="Disordered" evidence="1">
    <location>
        <begin position="118"/>
        <end position="142"/>
    </location>
</feature>
<comment type="caution">
    <text evidence="2">The sequence shown here is derived from an EMBL/GenBank/DDBJ whole genome shotgun (WGS) entry which is preliminary data.</text>
</comment>
<dbReference type="Proteomes" id="UP000824469">
    <property type="component" value="Unassembled WGS sequence"/>
</dbReference>
<accession>A0AA38FUY3</accession>
<feature type="non-terminal residue" evidence="2">
    <location>
        <position position="173"/>
    </location>
</feature>
<protein>
    <submittedName>
        <fullName evidence="2">Uncharacterized protein</fullName>
    </submittedName>
</protein>
<sequence>GLKEHDATPSESVNVPLLYQPHEQTKSPIEIMDIEMSGEIPILKPFELSVEILMVEGTSVLQLNEKVKELTNFPVVEPKIPMPEVFVKVQTIYKVGKYETQRIYNEVIIDIMAPNKEDPQEETKVIKSNEPPQKEESTEERVVENSEEAIAKLKINDSQSAQTLDKIEGLITG</sequence>
<reference evidence="2 3" key="1">
    <citation type="journal article" date="2021" name="Nat. Plants">
        <title>The Taxus genome provides insights into paclitaxel biosynthesis.</title>
        <authorList>
            <person name="Xiong X."/>
            <person name="Gou J."/>
            <person name="Liao Q."/>
            <person name="Li Y."/>
            <person name="Zhou Q."/>
            <person name="Bi G."/>
            <person name="Li C."/>
            <person name="Du R."/>
            <person name="Wang X."/>
            <person name="Sun T."/>
            <person name="Guo L."/>
            <person name="Liang H."/>
            <person name="Lu P."/>
            <person name="Wu Y."/>
            <person name="Zhang Z."/>
            <person name="Ro D.K."/>
            <person name="Shang Y."/>
            <person name="Huang S."/>
            <person name="Yan J."/>
        </authorList>
    </citation>
    <scope>NUCLEOTIDE SEQUENCE [LARGE SCALE GENOMIC DNA]</scope>
    <source>
        <strain evidence="2">Ta-2019</strain>
    </source>
</reference>
<evidence type="ECO:0000256" key="1">
    <source>
        <dbReference type="SAM" id="MobiDB-lite"/>
    </source>
</evidence>
<evidence type="ECO:0000313" key="2">
    <source>
        <dbReference type="EMBL" id="KAH9309268.1"/>
    </source>
</evidence>
<name>A0AA38FUY3_TAXCH</name>
<dbReference type="AlphaFoldDB" id="A0AA38FUY3"/>
<organism evidence="2 3">
    <name type="scientific">Taxus chinensis</name>
    <name type="common">Chinese yew</name>
    <name type="synonym">Taxus wallichiana var. chinensis</name>
    <dbReference type="NCBI Taxonomy" id="29808"/>
    <lineage>
        <taxon>Eukaryota</taxon>
        <taxon>Viridiplantae</taxon>
        <taxon>Streptophyta</taxon>
        <taxon>Embryophyta</taxon>
        <taxon>Tracheophyta</taxon>
        <taxon>Spermatophyta</taxon>
        <taxon>Pinopsida</taxon>
        <taxon>Pinidae</taxon>
        <taxon>Conifers II</taxon>
        <taxon>Cupressales</taxon>
        <taxon>Taxaceae</taxon>
        <taxon>Taxus</taxon>
    </lineage>
</organism>
<evidence type="ECO:0000313" key="3">
    <source>
        <dbReference type="Proteomes" id="UP000824469"/>
    </source>
</evidence>
<proteinExistence type="predicted"/>
<feature type="non-terminal residue" evidence="2">
    <location>
        <position position="1"/>
    </location>
</feature>
<dbReference type="EMBL" id="JAHRHJ020000007">
    <property type="protein sequence ID" value="KAH9309268.1"/>
    <property type="molecule type" value="Genomic_DNA"/>
</dbReference>
<keyword evidence="3" id="KW-1185">Reference proteome</keyword>
<gene>
    <name evidence="2" type="ORF">KI387_037179</name>
</gene>